<evidence type="ECO:0000256" key="2">
    <source>
        <dbReference type="ARBA" id="ARBA00023033"/>
    </source>
</evidence>
<reference evidence="4 5" key="1">
    <citation type="submission" date="2016-10" db="EMBL/GenBank/DDBJ databases">
        <authorList>
            <person name="de Groot N.N."/>
        </authorList>
    </citation>
    <scope>NUCLEOTIDE SEQUENCE [LARGE SCALE GENOMIC DNA]</scope>
    <source>
        <strain evidence="4 5">OK461</strain>
    </source>
</reference>
<dbReference type="PANTHER" id="PTHR30137">
    <property type="entry name" value="LUCIFERASE-LIKE MONOOXYGENASE"/>
    <property type="match status" value="1"/>
</dbReference>
<feature type="domain" description="Luciferase-like" evidence="3">
    <location>
        <begin position="29"/>
        <end position="314"/>
    </location>
</feature>
<organism evidence="4 5">
    <name type="scientific">Streptomyces mirabilis</name>
    <dbReference type="NCBI Taxonomy" id="68239"/>
    <lineage>
        <taxon>Bacteria</taxon>
        <taxon>Bacillati</taxon>
        <taxon>Actinomycetota</taxon>
        <taxon>Actinomycetes</taxon>
        <taxon>Kitasatosporales</taxon>
        <taxon>Streptomycetaceae</taxon>
        <taxon>Streptomyces</taxon>
    </lineage>
</organism>
<dbReference type="GO" id="GO:0016705">
    <property type="term" value="F:oxidoreductase activity, acting on paired donors, with incorporation or reduction of molecular oxygen"/>
    <property type="evidence" value="ECO:0007669"/>
    <property type="project" value="InterPro"/>
</dbReference>
<dbReference type="Gene3D" id="3.20.20.30">
    <property type="entry name" value="Luciferase-like domain"/>
    <property type="match status" value="1"/>
</dbReference>
<dbReference type="AlphaFoldDB" id="A0A1I2K3I4"/>
<dbReference type="GO" id="GO:0004497">
    <property type="term" value="F:monooxygenase activity"/>
    <property type="evidence" value="ECO:0007669"/>
    <property type="project" value="UniProtKB-KW"/>
</dbReference>
<proteinExistence type="predicted"/>
<dbReference type="PANTHER" id="PTHR30137:SF8">
    <property type="entry name" value="BLR5498 PROTEIN"/>
    <property type="match status" value="1"/>
</dbReference>
<dbReference type="Pfam" id="PF00296">
    <property type="entry name" value="Bac_luciferase"/>
    <property type="match status" value="1"/>
</dbReference>
<dbReference type="InterPro" id="IPR011251">
    <property type="entry name" value="Luciferase-like_dom"/>
</dbReference>
<keyword evidence="1" id="KW-0560">Oxidoreductase</keyword>
<dbReference type="EMBL" id="FONR01000009">
    <property type="protein sequence ID" value="SFF61652.1"/>
    <property type="molecule type" value="Genomic_DNA"/>
</dbReference>
<sequence>MSERAASPAGGHPITLGLDTFGDVTDDAQGRPLSHGETIRNLVAEGVLADEVGLDHFAIGEHHVDWMPLSAADVVLGAIASRTSRIRLGSGVTVISSDDPVRVYQRYATLDAVSDGRAEVILGRGSSTESFPLFGYDLSDYDTLFEEKVGLFAELRKEKPVSWSGSTRPALANQPVYPHSESGAIPTWIGVGGNPQSVVRAARYGFPLMLAIISGPTARFAPFSQLFRQTLEKFDRPDVPVGVHSPGHVAATDEQAVEEFWPYYEKTMRMMARQRGFRVPTFEHFMNDVGPGGGLFVGSPETVAQKVATTLRELDASRFDLKYGMNGLPHETLMTTIELFGTKVAPRVRELIAS</sequence>
<evidence type="ECO:0000259" key="3">
    <source>
        <dbReference type="Pfam" id="PF00296"/>
    </source>
</evidence>
<gene>
    <name evidence="4" type="ORF">SAMN02787118_109301</name>
</gene>
<accession>A0A1I2K3I4</accession>
<dbReference type="InterPro" id="IPR050766">
    <property type="entry name" value="Bact_Lucif_Oxidored"/>
</dbReference>
<evidence type="ECO:0000256" key="1">
    <source>
        <dbReference type="ARBA" id="ARBA00023002"/>
    </source>
</evidence>
<dbReference type="OrthoDB" id="9776438at2"/>
<dbReference type="SUPFAM" id="SSF51679">
    <property type="entry name" value="Bacterial luciferase-like"/>
    <property type="match status" value="1"/>
</dbReference>
<dbReference type="InterPro" id="IPR036661">
    <property type="entry name" value="Luciferase-like_sf"/>
</dbReference>
<evidence type="ECO:0000313" key="4">
    <source>
        <dbReference type="EMBL" id="SFF61652.1"/>
    </source>
</evidence>
<evidence type="ECO:0000313" key="5">
    <source>
        <dbReference type="Proteomes" id="UP000181942"/>
    </source>
</evidence>
<dbReference type="RefSeq" id="WP_075029531.1">
    <property type="nucleotide sequence ID" value="NZ_FONR01000009.1"/>
</dbReference>
<name>A0A1I2K3I4_9ACTN</name>
<protein>
    <submittedName>
        <fullName evidence="4">Probable oxidoreductase, LLM family</fullName>
    </submittedName>
</protein>
<dbReference type="Proteomes" id="UP000181942">
    <property type="component" value="Unassembled WGS sequence"/>
</dbReference>
<keyword evidence="2" id="KW-0503">Monooxygenase</keyword>
<dbReference type="GO" id="GO:0005829">
    <property type="term" value="C:cytosol"/>
    <property type="evidence" value="ECO:0007669"/>
    <property type="project" value="TreeGrafter"/>
</dbReference>